<dbReference type="Gene3D" id="1.10.10.60">
    <property type="entry name" value="Homeodomain-like"/>
    <property type="match status" value="1"/>
</dbReference>
<feature type="region of interest" description="Disordered" evidence="9">
    <location>
        <begin position="79"/>
        <end position="103"/>
    </location>
</feature>
<dbReference type="GO" id="GO:0006355">
    <property type="term" value="P:regulation of DNA-templated transcription"/>
    <property type="evidence" value="ECO:0007669"/>
    <property type="project" value="InterPro"/>
</dbReference>
<evidence type="ECO:0000256" key="2">
    <source>
        <dbReference type="ARBA" id="ARBA00023015"/>
    </source>
</evidence>
<reference evidence="11" key="1">
    <citation type="submission" date="2020-01" db="EMBL/GenBank/DDBJ databases">
        <title>Genome Sequencing of Three Apophysomyces-Like Fungal Strains Confirms a Novel Fungal Genus in the Mucoromycota with divergent Burkholderia-like Endosymbiotic Bacteria.</title>
        <authorList>
            <person name="Stajich J.E."/>
            <person name="Macias A.M."/>
            <person name="Carter-House D."/>
            <person name="Lovett B."/>
            <person name="Kasson L.R."/>
            <person name="Berry K."/>
            <person name="Grigoriev I."/>
            <person name="Chang Y."/>
            <person name="Spatafora J."/>
            <person name="Kasson M.T."/>
        </authorList>
    </citation>
    <scope>NUCLEOTIDE SEQUENCE</scope>
    <source>
        <strain evidence="11">NRRL A-21654</strain>
    </source>
</reference>
<comment type="subcellular location">
    <subcellularLocation>
        <location evidence="1 8">Nucleus</location>
    </subcellularLocation>
</comment>
<dbReference type="InterPro" id="IPR050224">
    <property type="entry name" value="TALE_homeobox"/>
</dbReference>
<dbReference type="GO" id="GO:0005634">
    <property type="term" value="C:nucleus"/>
    <property type="evidence" value="ECO:0007669"/>
    <property type="project" value="UniProtKB-SubCell"/>
</dbReference>
<protein>
    <recommendedName>
        <fullName evidence="10">Homeobox domain-containing protein</fullName>
    </recommendedName>
</protein>
<evidence type="ECO:0000256" key="8">
    <source>
        <dbReference type="PROSITE-ProRule" id="PRU00108"/>
    </source>
</evidence>
<feature type="compositionally biased region" description="Acidic residues" evidence="9">
    <location>
        <begin position="128"/>
        <end position="138"/>
    </location>
</feature>
<dbReference type="Pfam" id="PF05920">
    <property type="entry name" value="Homeobox_KN"/>
    <property type="match status" value="1"/>
</dbReference>
<feature type="DNA-binding region" description="Homeobox" evidence="8">
    <location>
        <begin position="184"/>
        <end position="246"/>
    </location>
</feature>
<evidence type="ECO:0000313" key="11">
    <source>
        <dbReference type="EMBL" id="KAF7730699.1"/>
    </source>
</evidence>
<evidence type="ECO:0000256" key="9">
    <source>
        <dbReference type="SAM" id="MobiDB-lite"/>
    </source>
</evidence>
<keyword evidence="12" id="KW-1185">Reference proteome</keyword>
<dbReference type="SMART" id="SM00389">
    <property type="entry name" value="HOX"/>
    <property type="match status" value="1"/>
</dbReference>
<feature type="compositionally biased region" description="Low complexity" evidence="9">
    <location>
        <begin position="81"/>
        <end position="103"/>
    </location>
</feature>
<dbReference type="InterPro" id="IPR001356">
    <property type="entry name" value="HD"/>
</dbReference>
<organism evidence="11 12">
    <name type="scientific">Apophysomyces ossiformis</name>
    <dbReference type="NCBI Taxonomy" id="679940"/>
    <lineage>
        <taxon>Eukaryota</taxon>
        <taxon>Fungi</taxon>
        <taxon>Fungi incertae sedis</taxon>
        <taxon>Mucoromycota</taxon>
        <taxon>Mucoromycotina</taxon>
        <taxon>Mucoromycetes</taxon>
        <taxon>Mucorales</taxon>
        <taxon>Mucorineae</taxon>
        <taxon>Mucoraceae</taxon>
        <taxon>Apophysomyces</taxon>
    </lineage>
</organism>
<accession>A0A8H7C081</accession>
<evidence type="ECO:0000256" key="3">
    <source>
        <dbReference type="ARBA" id="ARBA00023125"/>
    </source>
</evidence>
<keyword evidence="6 8" id="KW-0539">Nucleus</keyword>
<comment type="similarity">
    <text evidence="7">Belongs to the TALE/TGIF homeobox family.</text>
</comment>
<feature type="compositionally biased region" description="Basic and acidic residues" evidence="9">
    <location>
        <begin position="139"/>
        <end position="152"/>
    </location>
</feature>
<keyword evidence="5" id="KW-0804">Transcription</keyword>
<gene>
    <name evidence="11" type="ORF">EC973_001648</name>
</gene>
<evidence type="ECO:0000256" key="6">
    <source>
        <dbReference type="ARBA" id="ARBA00023242"/>
    </source>
</evidence>
<dbReference type="InterPro" id="IPR009057">
    <property type="entry name" value="Homeodomain-like_sf"/>
</dbReference>
<evidence type="ECO:0000313" key="12">
    <source>
        <dbReference type="Proteomes" id="UP000605846"/>
    </source>
</evidence>
<comment type="caution">
    <text evidence="11">The sequence shown here is derived from an EMBL/GenBank/DDBJ whole genome shotgun (WGS) entry which is preliminary data.</text>
</comment>
<dbReference type="OrthoDB" id="10056939at2759"/>
<proteinExistence type="inferred from homology"/>
<name>A0A8H7C081_9FUNG</name>
<dbReference type="PROSITE" id="PS50071">
    <property type="entry name" value="HOMEOBOX_2"/>
    <property type="match status" value="1"/>
</dbReference>
<keyword evidence="2" id="KW-0805">Transcription regulation</keyword>
<keyword evidence="3 8" id="KW-0238">DNA-binding</keyword>
<evidence type="ECO:0000256" key="5">
    <source>
        <dbReference type="ARBA" id="ARBA00023163"/>
    </source>
</evidence>
<dbReference type="Proteomes" id="UP000605846">
    <property type="component" value="Unassembled WGS sequence"/>
</dbReference>
<dbReference type="EMBL" id="JABAYA010000014">
    <property type="protein sequence ID" value="KAF7730699.1"/>
    <property type="molecule type" value="Genomic_DNA"/>
</dbReference>
<dbReference type="CDD" id="cd00086">
    <property type="entry name" value="homeodomain"/>
    <property type="match status" value="1"/>
</dbReference>
<dbReference type="PANTHER" id="PTHR11850">
    <property type="entry name" value="HOMEOBOX PROTEIN TRANSCRIPTION FACTORS"/>
    <property type="match status" value="1"/>
</dbReference>
<dbReference type="AlphaFoldDB" id="A0A8H7C081"/>
<dbReference type="SUPFAM" id="SSF46689">
    <property type="entry name" value="Homeodomain-like"/>
    <property type="match status" value="1"/>
</dbReference>
<feature type="compositionally biased region" description="Low complexity" evidence="9">
    <location>
        <begin position="156"/>
        <end position="171"/>
    </location>
</feature>
<dbReference type="FunFam" id="1.10.10.60:FF:000059">
    <property type="entry name" value="TGFB-induced factor homeobox 1"/>
    <property type="match status" value="1"/>
</dbReference>
<evidence type="ECO:0000256" key="7">
    <source>
        <dbReference type="ARBA" id="ARBA00038021"/>
    </source>
</evidence>
<dbReference type="GO" id="GO:0003677">
    <property type="term" value="F:DNA binding"/>
    <property type="evidence" value="ECO:0007669"/>
    <property type="project" value="UniProtKB-UniRule"/>
</dbReference>
<evidence type="ECO:0000256" key="1">
    <source>
        <dbReference type="ARBA" id="ARBA00004123"/>
    </source>
</evidence>
<feature type="region of interest" description="Disordered" evidence="9">
    <location>
        <begin position="124"/>
        <end position="189"/>
    </location>
</feature>
<sequence>MNDRYRKKESHRTFSPVILFHDHSYVKDPSGPLEHIRIPYGDPYYRRLVEDRKEKIRDMLRYNGRLWSVIIQSTRLDLSCSSSTSSSPPQTPPQSFQHRQQQMQSLCQYSLDYDNTSLCLTTGRTDHEAEEEEEDMEEEEHRTSKRTEDWFRQARQQTSQQPPHEQQQHQPMSTSQRKPNFVMGRKRRGNLPKSVTAILKHWLIDHHMHPYPTEEEKRALRLQTNLTLNQISNWFINARRRLLPLILVKIQNENGSPSIPPSTTRKRSMTRKRTCSEAVVGCRRSTAPHVSLKNKKC</sequence>
<evidence type="ECO:0000259" key="10">
    <source>
        <dbReference type="PROSITE" id="PS50071"/>
    </source>
</evidence>
<evidence type="ECO:0000256" key="4">
    <source>
        <dbReference type="ARBA" id="ARBA00023155"/>
    </source>
</evidence>
<feature type="domain" description="Homeobox" evidence="10">
    <location>
        <begin position="182"/>
        <end position="245"/>
    </location>
</feature>
<dbReference type="InterPro" id="IPR008422">
    <property type="entry name" value="KN_HD"/>
</dbReference>
<keyword evidence="4 8" id="KW-0371">Homeobox</keyword>